<dbReference type="Gene3D" id="3.40.50.720">
    <property type="entry name" value="NAD(P)-binding Rossmann-like Domain"/>
    <property type="match status" value="1"/>
</dbReference>
<evidence type="ECO:0000256" key="1">
    <source>
        <dbReference type="ARBA" id="ARBA00022857"/>
    </source>
</evidence>
<evidence type="ECO:0000259" key="3">
    <source>
        <dbReference type="Pfam" id="PF05368"/>
    </source>
</evidence>
<feature type="domain" description="NmrA-like" evidence="3">
    <location>
        <begin position="5"/>
        <end position="251"/>
    </location>
</feature>
<dbReference type="SUPFAM" id="SSF51735">
    <property type="entry name" value="NAD(P)-binding Rossmann-fold domains"/>
    <property type="match status" value="1"/>
</dbReference>
<dbReference type="InterPro" id="IPR051609">
    <property type="entry name" value="NmrA/Isoflavone_reductase-like"/>
</dbReference>
<dbReference type="EMBL" id="ML994611">
    <property type="protein sequence ID" value="KAF2194386.1"/>
    <property type="molecule type" value="Genomic_DNA"/>
</dbReference>
<evidence type="ECO:0000256" key="2">
    <source>
        <dbReference type="ARBA" id="ARBA00023002"/>
    </source>
</evidence>
<dbReference type="InterPro" id="IPR036291">
    <property type="entry name" value="NAD(P)-bd_dom_sf"/>
</dbReference>
<dbReference type="Pfam" id="PF05368">
    <property type="entry name" value="NmrA"/>
    <property type="match status" value="1"/>
</dbReference>
<dbReference type="OrthoDB" id="9984533at2759"/>
<keyword evidence="1" id="KW-0521">NADP</keyword>
<keyword evidence="2" id="KW-0560">Oxidoreductase</keyword>
<proteinExistence type="predicted"/>
<dbReference type="PANTHER" id="PTHR47706">
    <property type="entry name" value="NMRA-LIKE FAMILY PROTEIN"/>
    <property type="match status" value="1"/>
</dbReference>
<dbReference type="InterPro" id="IPR008030">
    <property type="entry name" value="NmrA-like"/>
</dbReference>
<keyword evidence="5" id="KW-1185">Reference proteome</keyword>
<dbReference type="GO" id="GO:0016491">
    <property type="term" value="F:oxidoreductase activity"/>
    <property type="evidence" value="ECO:0007669"/>
    <property type="project" value="UniProtKB-KW"/>
</dbReference>
<name>A0A6A6EWU9_9PEZI</name>
<gene>
    <name evidence="4" type="ORF">K469DRAFT_616831</name>
</gene>
<protein>
    <submittedName>
        <fullName evidence="4">NAD(P)-binding protein</fullName>
    </submittedName>
</protein>
<evidence type="ECO:0000313" key="5">
    <source>
        <dbReference type="Proteomes" id="UP000800200"/>
    </source>
</evidence>
<sequence length="321" mass="34968">MSSIQKVAVLGASGSLGDYVVPALLEGGFIVTVISRPGSRGYTAGAKVVTTVEAAYDDISGLIAALCDHDALVEIFNPAATVHQRTIVRAALAAGIKHLITNEFGLDTFHPNITDLVSARFKVEAQRALEDELQTAITIGKPGTLSWTGIFSGVWYDWAIQEGKFWVNPATRTITRFGSGDQRTSISRAALNGEAVVAVLREPERFRNRPAYFASHTVTTNELIALVKEVSGDSEKSWNVADIPDMEAFKREAIRLWDEDTEKGVEDRLHSPAFVMLSTAAVFDEKNHFGADLGGKLEPGWDEGLEILKDQLRQLIKEAAN</sequence>
<organism evidence="4 5">
    <name type="scientific">Zopfia rhizophila CBS 207.26</name>
    <dbReference type="NCBI Taxonomy" id="1314779"/>
    <lineage>
        <taxon>Eukaryota</taxon>
        <taxon>Fungi</taxon>
        <taxon>Dikarya</taxon>
        <taxon>Ascomycota</taxon>
        <taxon>Pezizomycotina</taxon>
        <taxon>Dothideomycetes</taxon>
        <taxon>Dothideomycetes incertae sedis</taxon>
        <taxon>Zopfiaceae</taxon>
        <taxon>Zopfia</taxon>
    </lineage>
</organism>
<evidence type="ECO:0000313" key="4">
    <source>
        <dbReference type="EMBL" id="KAF2194386.1"/>
    </source>
</evidence>
<dbReference type="AlphaFoldDB" id="A0A6A6EWU9"/>
<reference evidence="4" key="1">
    <citation type="journal article" date="2020" name="Stud. Mycol.">
        <title>101 Dothideomycetes genomes: a test case for predicting lifestyles and emergence of pathogens.</title>
        <authorList>
            <person name="Haridas S."/>
            <person name="Albert R."/>
            <person name="Binder M."/>
            <person name="Bloem J."/>
            <person name="Labutti K."/>
            <person name="Salamov A."/>
            <person name="Andreopoulos B."/>
            <person name="Baker S."/>
            <person name="Barry K."/>
            <person name="Bills G."/>
            <person name="Bluhm B."/>
            <person name="Cannon C."/>
            <person name="Castanera R."/>
            <person name="Culley D."/>
            <person name="Daum C."/>
            <person name="Ezra D."/>
            <person name="Gonzalez J."/>
            <person name="Henrissat B."/>
            <person name="Kuo A."/>
            <person name="Liang C."/>
            <person name="Lipzen A."/>
            <person name="Lutzoni F."/>
            <person name="Magnuson J."/>
            <person name="Mondo S."/>
            <person name="Nolan M."/>
            <person name="Ohm R."/>
            <person name="Pangilinan J."/>
            <person name="Park H.-J."/>
            <person name="Ramirez L."/>
            <person name="Alfaro M."/>
            <person name="Sun H."/>
            <person name="Tritt A."/>
            <person name="Yoshinaga Y."/>
            <person name="Zwiers L.-H."/>
            <person name="Turgeon B."/>
            <person name="Goodwin S."/>
            <person name="Spatafora J."/>
            <person name="Crous P."/>
            <person name="Grigoriev I."/>
        </authorList>
    </citation>
    <scope>NUCLEOTIDE SEQUENCE</scope>
    <source>
        <strain evidence="4">CBS 207.26</strain>
    </source>
</reference>
<dbReference type="PANTHER" id="PTHR47706:SF9">
    <property type="entry name" value="NMRA-LIKE DOMAIN-CONTAINING PROTEIN-RELATED"/>
    <property type="match status" value="1"/>
</dbReference>
<accession>A0A6A6EWU9</accession>
<dbReference type="Proteomes" id="UP000800200">
    <property type="component" value="Unassembled WGS sequence"/>
</dbReference>
<dbReference type="Gene3D" id="3.90.25.10">
    <property type="entry name" value="UDP-galactose 4-epimerase, domain 1"/>
    <property type="match status" value="1"/>
</dbReference>